<dbReference type="Proteomes" id="UP000886520">
    <property type="component" value="Chromosome 10"/>
</dbReference>
<reference evidence="2" key="1">
    <citation type="submission" date="2021-01" db="EMBL/GenBank/DDBJ databases">
        <title>Adiantum capillus-veneris genome.</title>
        <authorList>
            <person name="Fang Y."/>
            <person name="Liao Q."/>
        </authorList>
    </citation>
    <scope>NUCLEOTIDE SEQUENCE</scope>
    <source>
        <strain evidence="2">H3</strain>
        <tissue evidence="2">Leaf</tissue>
    </source>
</reference>
<keyword evidence="1" id="KW-0472">Membrane</keyword>
<dbReference type="Pfam" id="PF11833">
    <property type="entry name" value="CPP1-like"/>
    <property type="match status" value="1"/>
</dbReference>
<keyword evidence="1" id="KW-0812">Transmembrane</keyword>
<proteinExistence type="predicted"/>
<dbReference type="AlphaFoldDB" id="A0A9D4UVE0"/>
<protein>
    <submittedName>
        <fullName evidence="2">Uncharacterized protein</fullName>
    </submittedName>
</protein>
<sequence length="108" mass="11894">MVGCFLFPLQLEKCRIYSCIPANPCARSIQSFRGYSGCIRGRDSISSQLSCIGRSFMLGFGGLVVGWLVGSFFVPVVPTALLPPNWSLEIITALVSYVFMWVACTFLK</sequence>
<gene>
    <name evidence="2" type="ORF">GOP47_0010480</name>
</gene>
<accession>A0A9D4UVE0</accession>
<feature type="transmembrane region" description="Helical" evidence="1">
    <location>
        <begin position="86"/>
        <end position="107"/>
    </location>
</feature>
<comment type="caution">
    <text evidence="2">The sequence shown here is derived from an EMBL/GenBank/DDBJ whole genome shotgun (WGS) entry which is preliminary data.</text>
</comment>
<name>A0A9D4UVE0_ADICA</name>
<evidence type="ECO:0000313" key="2">
    <source>
        <dbReference type="EMBL" id="KAI5074519.1"/>
    </source>
</evidence>
<evidence type="ECO:0000256" key="1">
    <source>
        <dbReference type="SAM" id="Phobius"/>
    </source>
</evidence>
<dbReference type="InterPro" id="IPR021788">
    <property type="entry name" value="CPP1-like"/>
</dbReference>
<evidence type="ECO:0000313" key="3">
    <source>
        <dbReference type="Proteomes" id="UP000886520"/>
    </source>
</evidence>
<keyword evidence="1" id="KW-1133">Transmembrane helix</keyword>
<organism evidence="2 3">
    <name type="scientific">Adiantum capillus-veneris</name>
    <name type="common">Maidenhair fern</name>
    <dbReference type="NCBI Taxonomy" id="13818"/>
    <lineage>
        <taxon>Eukaryota</taxon>
        <taxon>Viridiplantae</taxon>
        <taxon>Streptophyta</taxon>
        <taxon>Embryophyta</taxon>
        <taxon>Tracheophyta</taxon>
        <taxon>Polypodiopsida</taxon>
        <taxon>Polypodiidae</taxon>
        <taxon>Polypodiales</taxon>
        <taxon>Pteridineae</taxon>
        <taxon>Pteridaceae</taxon>
        <taxon>Vittarioideae</taxon>
        <taxon>Adiantum</taxon>
    </lineage>
</organism>
<feature type="transmembrane region" description="Helical" evidence="1">
    <location>
        <begin position="56"/>
        <end position="74"/>
    </location>
</feature>
<dbReference type="EMBL" id="JABFUD020000010">
    <property type="protein sequence ID" value="KAI5074519.1"/>
    <property type="molecule type" value="Genomic_DNA"/>
</dbReference>
<keyword evidence="3" id="KW-1185">Reference proteome</keyword>